<keyword evidence="3" id="KW-1185">Reference proteome</keyword>
<accession>E0DHE0</accession>
<organism evidence="2 3">
    <name type="scientific">Corynebacterium matruchotii ATCC 14266</name>
    <dbReference type="NCBI Taxonomy" id="553207"/>
    <lineage>
        <taxon>Bacteria</taxon>
        <taxon>Bacillati</taxon>
        <taxon>Actinomycetota</taxon>
        <taxon>Actinomycetes</taxon>
        <taxon>Mycobacteriales</taxon>
        <taxon>Corynebacteriaceae</taxon>
        <taxon>Corynebacterium</taxon>
    </lineage>
</organism>
<dbReference type="AlphaFoldDB" id="E0DHE0"/>
<protein>
    <submittedName>
        <fullName evidence="2">Uncharacterized protein</fullName>
    </submittedName>
</protein>
<keyword evidence="1" id="KW-0472">Membrane</keyword>
<sequence>MRDVLGLGRCVYGKLGCFVLFGFMVMWWFHVEHGQCL</sequence>
<feature type="transmembrane region" description="Helical" evidence="1">
    <location>
        <begin position="12"/>
        <end position="30"/>
    </location>
</feature>
<name>E0DHE0_9CORY</name>
<keyword evidence="1" id="KW-1133">Transmembrane helix</keyword>
<comment type="caution">
    <text evidence="2">The sequence shown here is derived from an EMBL/GenBank/DDBJ whole genome shotgun (WGS) entry which is preliminary data.</text>
</comment>
<evidence type="ECO:0000256" key="1">
    <source>
        <dbReference type="SAM" id="Phobius"/>
    </source>
</evidence>
<proteinExistence type="predicted"/>
<reference evidence="2" key="1">
    <citation type="submission" date="2010-08" db="EMBL/GenBank/DDBJ databases">
        <authorList>
            <person name="Harkins D.M."/>
            <person name="Madupu R."/>
            <person name="Durkin A.S."/>
            <person name="Torralba M."/>
            <person name="Methe B."/>
            <person name="Sutton G.G."/>
            <person name="Nelson K.E."/>
        </authorList>
    </citation>
    <scope>NUCLEOTIDE SEQUENCE [LARGE SCALE GENOMIC DNA]</scope>
    <source>
        <strain evidence="2">ATCC 14266</strain>
    </source>
</reference>
<dbReference type="EMBL" id="ACSH02000006">
    <property type="protein sequence ID" value="EFM48320.1"/>
    <property type="molecule type" value="Genomic_DNA"/>
</dbReference>
<keyword evidence="1" id="KW-0812">Transmembrane</keyword>
<gene>
    <name evidence="2" type="ORF">HMPREF0299_5092</name>
</gene>
<evidence type="ECO:0000313" key="2">
    <source>
        <dbReference type="EMBL" id="EFM48320.1"/>
    </source>
</evidence>
<evidence type="ECO:0000313" key="3">
    <source>
        <dbReference type="Proteomes" id="UP000004218"/>
    </source>
</evidence>
<dbReference type="Proteomes" id="UP000004218">
    <property type="component" value="Unassembled WGS sequence"/>
</dbReference>